<evidence type="ECO:0000256" key="3">
    <source>
        <dbReference type="RuleBase" id="RU003719"/>
    </source>
</evidence>
<dbReference type="InterPro" id="IPR006139">
    <property type="entry name" value="D-isomer_2_OHA_DH_cat_dom"/>
</dbReference>
<dbReference type="PANTHER" id="PTHR10996:SF277">
    <property type="entry name" value="GLYOXYLATE REDUCTASE_HYDROXYPYRUVATE REDUCTASE"/>
    <property type="match status" value="1"/>
</dbReference>
<evidence type="ECO:0000259" key="5">
    <source>
        <dbReference type="Pfam" id="PF00389"/>
    </source>
</evidence>
<dbReference type="Gene3D" id="3.40.50.720">
    <property type="entry name" value="NAD(P)-binding Rossmann-like Domain"/>
    <property type="match status" value="2"/>
</dbReference>
<dbReference type="InterPro" id="IPR029753">
    <property type="entry name" value="D-isomer_DH_CS"/>
</dbReference>
<accession>A0A7J7KPP3</accession>
<dbReference type="EMBL" id="VXIV02000176">
    <property type="protein sequence ID" value="KAF6040151.1"/>
    <property type="molecule type" value="Genomic_DNA"/>
</dbReference>
<dbReference type="InterPro" id="IPR006140">
    <property type="entry name" value="D-isomer_DH_NAD-bd"/>
</dbReference>
<feature type="domain" description="D-isomer specific 2-hydroxyacid dehydrogenase catalytic" evidence="5">
    <location>
        <begin position="90"/>
        <end position="399"/>
    </location>
</feature>
<evidence type="ECO:0000259" key="6">
    <source>
        <dbReference type="Pfam" id="PF02826"/>
    </source>
</evidence>
<keyword evidence="1 3" id="KW-0560">Oxidoreductase</keyword>
<evidence type="ECO:0000256" key="2">
    <source>
        <dbReference type="ARBA" id="ARBA00073306"/>
    </source>
</evidence>
<evidence type="ECO:0000256" key="4">
    <source>
        <dbReference type="SAM" id="MobiDB-lite"/>
    </source>
</evidence>
<dbReference type="Pfam" id="PF02826">
    <property type="entry name" value="2-Hacid_dh_C"/>
    <property type="match status" value="1"/>
</dbReference>
<reference evidence="7" key="1">
    <citation type="submission" date="2020-06" db="EMBL/GenBank/DDBJ databases">
        <title>Draft genome of Bugula neritina, a colonial animal packing powerful symbionts and potential medicines.</title>
        <authorList>
            <person name="Rayko M."/>
        </authorList>
    </citation>
    <scope>NUCLEOTIDE SEQUENCE [LARGE SCALE GENOMIC DNA]</scope>
    <source>
        <strain evidence="7">Kwan_BN1</strain>
    </source>
</reference>
<keyword evidence="8" id="KW-1185">Reference proteome</keyword>
<dbReference type="GO" id="GO:0008465">
    <property type="term" value="F:hydroxypyruvate reductase (NADH) activity"/>
    <property type="evidence" value="ECO:0007669"/>
    <property type="project" value="TreeGrafter"/>
</dbReference>
<dbReference type="PROSITE" id="PS00671">
    <property type="entry name" value="D_2_HYDROXYACID_DH_3"/>
    <property type="match status" value="1"/>
</dbReference>
<dbReference type="InterPro" id="IPR036291">
    <property type="entry name" value="NAD(P)-bd_dom_sf"/>
</dbReference>
<feature type="region of interest" description="Disordered" evidence="4">
    <location>
        <begin position="1"/>
        <end position="36"/>
    </location>
</feature>
<evidence type="ECO:0000313" key="7">
    <source>
        <dbReference type="EMBL" id="KAF6040151.1"/>
    </source>
</evidence>
<dbReference type="SUPFAM" id="SSF51735">
    <property type="entry name" value="NAD(P)-binding Rossmann-fold domains"/>
    <property type="match status" value="1"/>
</dbReference>
<dbReference type="Proteomes" id="UP000593567">
    <property type="component" value="Unassembled WGS sequence"/>
</dbReference>
<dbReference type="InterPro" id="IPR050223">
    <property type="entry name" value="D-isomer_2-hydroxyacid_DH"/>
</dbReference>
<comment type="caution">
    <text evidence="7">The sequence shown here is derived from an EMBL/GenBank/DDBJ whole genome shotgun (WGS) entry which is preliminary data.</text>
</comment>
<evidence type="ECO:0000313" key="8">
    <source>
        <dbReference type="Proteomes" id="UP000593567"/>
    </source>
</evidence>
<dbReference type="CDD" id="cd05301">
    <property type="entry name" value="GDH"/>
    <property type="match status" value="1"/>
</dbReference>
<sequence length="401" mass="43139">MGGDNTLGNGNDPVVPQASSASSATLSPDAISVRRSSRTKKAPVRLNLGCLRRMRCFLLGGKVCNSFIKRYFNCSSVATMSTTLSRQHSVYVTRNVPESGIQLLTSAGLKVTQWKHDAAVPREELLTNISQVDALFCLLTDKVDSELLDAAGGSLKVIGTMSVGHDHIDMEECKKRGIRVGFTPDVLTHATAELTVALLLATSRRLMEGVQAAKDGSWGTWKPTWLCGPSLQNSTVGILGFGRIGQQVAKNLGGFDVGKIIYTARTEVASCAQRVEFDELLLQSDFLIICCALTDSTKNLFDKNAFLKMKKSAILVNTSRGPVVNMDDLAEALENKEIAGAGLDVTVPEPIPLDHSLLKLNNCVVLPHIGSATNEARSAMSRLTAENIIAALNNQKMPAEL</sequence>
<organism evidence="7 8">
    <name type="scientific">Bugula neritina</name>
    <name type="common">Brown bryozoan</name>
    <name type="synonym">Sertularia neritina</name>
    <dbReference type="NCBI Taxonomy" id="10212"/>
    <lineage>
        <taxon>Eukaryota</taxon>
        <taxon>Metazoa</taxon>
        <taxon>Spiralia</taxon>
        <taxon>Lophotrochozoa</taxon>
        <taxon>Bryozoa</taxon>
        <taxon>Gymnolaemata</taxon>
        <taxon>Cheilostomatida</taxon>
        <taxon>Flustrina</taxon>
        <taxon>Buguloidea</taxon>
        <taxon>Bugulidae</taxon>
        <taxon>Bugula</taxon>
    </lineage>
</organism>
<gene>
    <name evidence="7" type="ORF">EB796_001544</name>
</gene>
<dbReference type="FunFam" id="3.40.50.720:FF:000026">
    <property type="entry name" value="Glyoxylate/hydroxypyruvate reductase B"/>
    <property type="match status" value="1"/>
</dbReference>
<dbReference type="PANTHER" id="PTHR10996">
    <property type="entry name" value="2-HYDROXYACID DEHYDROGENASE-RELATED"/>
    <property type="match status" value="1"/>
</dbReference>
<dbReference type="OrthoDB" id="298012at2759"/>
<dbReference type="GO" id="GO:0051287">
    <property type="term" value="F:NAD binding"/>
    <property type="evidence" value="ECO:0007669"/>
    <property type="project" value="InterPro"/>
</dbReference>
<proteinExistence type="inferred from homology"/>
<feature type="domain" description="D-isomer specific 2-hydroxyacid dehydrogenase NAD-binding" evidence="6">
    <location>
        <begin position="196"/>
        <end position="370"/>
    </location>
</feature>
<evidence type="ECO:0000256" key="1">
    <source>
        <dbReference type="ARBA" id="ARBA00023002"/>
    </source>
</evidence>
<dbReference type="Pfam" id="PF00389">
    <property type="entry name" value="2-Hacid_dh"/>
    <property type="match status" value="1"/>
</dbReference>
<comment type="similarity">
    <text evidence="3">Belongs to the D-isomer specific 2-hydroxyacid dehydrogenase family.</text>
</comment>
<dbReference type="GO" id="GO:0005829">
    <property type="term" value="C:cytosol"/>
    <property type="evidence" value="ECO:0007669"/>
    <property type="project" value="TreeGrafter"/>
</dbReference>
<name>A0A7J7KPP3_BUGNE</name>
<dbReference type="SUPFAM" id="SSF52283">
    <property type="entry name" value="Formate/glycerate dehydrogenase catalytic domain-like"/>
    <property type="match status" value="1"/>
</dbReference>
<dbReference type="AlphaFoldDB" id="A0A7J7KPP3"/>
<dbReference type="GO" id="GO:0030267">
    <property type="term" value="F:glyoxylate reductase (NADPH) activity"/>
    <property type="evidence" value="ECO:0007669"/>
    <property type="project" value="TreeGrafter"/>
</dbReference>
<protein>
    <recommendedName>
        <fullName evidence="2">Glyoxylate reductase/hydroxypyruvate reductase</fullName>
    </recommendedName>
</protein>